<evidence type="ECO:0000256" key="4">
    <source>
        <dbReference type="ARBA" id="ARBA00022692"/>
    </source>
</evidence>
<keyword evidence="4 7" id="KW-0812">Transmembrane</keyword>
<keyword evidence="8" id="KW-0732">Signal</keyword>
<dbReference type="Gene3D" id="2.170.130.10">
    <property type="entry name" value="TonB-dependent receptor, plug domain"/>
    <property type="match status" value="1"/>
</dbReference>
<keyword evidence="10" id="KW-0675">Receptor</keyword>
<sequence>MNHRPAGPARTPLHSSRLFAVIAVALLLASPDFATAAETIDVRQQTRSFDIAAQPLAAALIAFGQQAGVQVSVSGQLLRDKQSGAVQGELTLEQALQRLLAGTGLTWHQQRGGTLSLEPAPAVTPSADRAERRPLQFDDVVVLADRTHKQGETTIDRHLIESLPAGNGDITSLLKIHPNVQFDNAQLSSKTPGEIGPANISINGAKFYQNAFLVDGMNMNNDIDPAQSQHNLANAVPGRSQGLALDTDLLEEIRVLDSNVGAQYGGFNGGVVEANTRKPTRDLHGRLSYQTTRAQWTEYHVDDDERENFEGAGSGTGYADSYQPEFTKHIYRATLEGYLTESVGLLANIVQKESSIPVHQYTPNNIGKVGYSAQTRDEERKAQNIFLKAVWQANDQLDLEGSLTYAPEESTHYRNNALDSRYSVESGGLMLNTKALYQGQFARVTQNLSLSRLENSRDSDRDDWNNWRKTADKDWGIGTISTEGGYGDIEQSQDAFDYKLVADWNRLDLFGSQHLFQTGFEFRHLKYDYERLSTSTVNVYSLLGSRTCASMPGQGLCDEDLGQYVGTLTRYDQGEVRFSLNSWAAFLQDEIRFGNLMLRPGARLDSDDYMDKHTLAPRFALEWDVFGERSTRFHTGVNRYYGRNSAGWRLQQGRSALEHTYLRNAGNGFTWGERAQGDDTLFSKLDIPHDDELTFGLTQRLDDLELGVKWVKRKGRDQVMEVEQVNGDYRYTNDGQSNTEVLTLTLTPLRSFDAWGARTSGQLAADWTHHNTNHNSYADSVEEDRYVHYQGKVIHISDLPPSNYTRDWTYRLTIITEIPVWRLSWSNFFRYRAGVDTLKQALQSVNGYRAYYDKSYGNAFTWDARLAWEQPTLEGQAIFVNLDVYNLTNRSNANDNTSASAYYDSAVYETGRQFWLEVGYRF</sequence>
<dbReference type="Pfam" id="PF07660">
    <property type="entry name" value="STN"/>
    <property type="match status" value="1"/>
</dbReference>
<dbReference type="Gene3D" id="3.55.50.30">
    <property type="match status" value="1"/>
</dbReference>
<dbReference type="GO" id="GO:0009279">
    <property type="term" value="C:cell outer membrane"/>
    <property type="evidence" value="ECO:0007669"/>
    <property type="project" value="UniProtKB-SubCell"/>
</dbReference>
<comment type="subcellular location">
    <subcellularLocation>
        <location evidence="1 7">Cell outer membrane</location>
        <topology evidence="1 7">Multi-pass membrane protein</topology>
    </subcellularLocation>
</comment>
<feature type="domain" description="Secretin/TonB short N-terminal" evidence="9">
    <location>
        <begin position="69"/>
        <end position="120"/>
    </location>
</feature>
<dbReference type="EMBL" id="POUT01000001">
    <property type="protein sequence ID" value="PNG11104.1"/>
    <property type="molecule type" value="Genomic_DNA"/>
</dbReference>
<keyword evidence="5 7" id="KW-0472">Membrane</keyword>
<feature type="chain" id="PRO_5014905897" evidence="8">
    <location>
        <begin position="37"/>
        <end position="922"/>
    </location>
</feature>
<evidence type="ECO:0000256" key="1">
    <source>
        <dbReference type="ARBA" id="ARBA00004571"/>
    </source>
</evidence>
<dbReference type="Proteomes" id="UP000236023">
    <property type="component" value="Unassembled WGS sequence"/>
</dbReference>
<evidence type="ECO:0000259" key="9">
    <source>
        <dbReference type="SMART" id="SM00965"/>
    </source>
</evidence>
<organism evidence="10 11">
    <name type="scientific">Stutzerimonas stutzeri</name>
    <name type="common">Pseudomonas stutzeri</name>
    <dbReference type="NCBI Taxonomy" id="316"/>
    <lineage>
        <taxon>Bacteria</taxon>
        <taxon>Pseudomonadati</taxon>
        <taxon>Pseudomonadota</taxon>
        <taxon>Gammaproteobacteria</taxon>
        <taxon>Pseudomonadales</taxon>
        <taxon>Pseudomonadaceae</taxon>
        <taxon>Stutzerimonas</taxon>
    </lineage>
</organism>
<reference evidence="10 11" key="1">
    <citation type="submission" date="2018-01" db="EMBL/GenBank/DDBJ databases">
        <title>Denitrification phenotypes of diverse strains of Pseudomonas stutzeri.</title>
        <authorList>
            <person name="Milligan D.A."/>
            <person name="Bergaust L."/>
            <person name="Bakken L.R."/>
            <person name="Frostegard A."/>
        </authorList>
    </citation>
    <scope>NUCLEOTIDE SEQUENCE [LARGE SCALE GENOMIC DNA]</scope>
    <source>
        <strain evidence="10 11">24a75</strain>
    </source>
</reference>
<name>A0A2N8T8L9_STUST</name>
<evidence type="ECO:0000256" key="7">
    <source>
        <dbReference type="PROSITE-ProRule" id="PRU01360"/>
    </source>
</evidence>
<keyword evidence="3 7" id="KW-1134">Transmembrane beta strand</keyword>
<dbReference type="InterPro" id="IPR037066">
    <property type="entry name" value="Plug_dom_sf"/>
</dbReference>
<keyword evidence="6 7" id="KW-0998">Cell outer membrane</keyword>
<dbReference type="InterPro" id="IPR012910">
    <property type="entry name" value="Plug_dom"/>
</dbReference>
<comment type="similarity">
    <text evidence="7">Belongs to the TonB-dependent receptor family.</text>
</comment>
<dbReference type="InterPro" id="IPR039426">
    <property type="entry name" value="TonB-dep_rcpt-like"/>
</dbReference>
<dbReference type="AlphaFoldDB" id="A0A2N8T8L9"/>
<evidence type="ECO:0000256" key="6">
    <source>
        <dbReference type="ARBA" id="ARBA00023237"/>
    </source>
</evidence>
<dbReference type="Gene3D" id="2.40.170.20">
    <property type="entry name" value="TonB-dependent receptor, beta-barrel domain"/>
    <property type="match status" value="1"/>
</dbReference>
<accession>A0A2N8T8L9</accession>
<comment type="caution">
    <text evidence="10">The sequence shown here is derived from an EMBL/GenBank/DDBJ whole genome shotgun (WGS) entry which is preliminary data.</text>
</comment>
<evidence type="ECO:0000313" key="11">
    <source>
        <dbReference type="Proteomes" id="UP000236023"/>
    </source>
</evidence>
<dbReference type="InterPro" id="IPR011662">
    <property type="entry name" value="Secretin/TonB_short_N"/>
</dbReference>
<evidence type="ECO:0000256" key="2">
    <source>
        <dbReference type="ARBA" id="ARBA00022448"/>
    </source>
</evidence>
<evidence type="ECO:0000313" key="10">
    <source>
        <dbReference type="EMBL" id="PNG11104.1"/>
    </source>
</evidence>
<dbReference type="PROSITE" id="PS52016">
    <property type="entry name" value="TONB_DEPENDENT_REC_3"/>
    <property type="match status" value="1"/>
</dbReference>
<dbReference type="SUPFAM" id="SSF56935">
    <property type="entry name" value="Porins"/>
    <property type="match status" value="1"/>
</dbReference>
<feature type="signal peptide" evidence="8">
    <location>
        <begin position="1"/>
        <end position="36"/>
    </location>
</feature>
<evidence type="ECO:0000256" key="5">
    <source>
        <dbReference type="ARBA" id="ARBA00023136"/>
    </source>
</evidence>
<gene>
    <name evidence="10" type="ORF">CXK94_00550</name>
</gene>
<evidence type="ECO:0000256" key="8">
    <source>
        <dbReference type="SAM" id="SignalP"/>
    </source>
</evidence>
<protein>
    <submittedName>
        <fullName evidence="10">TonB-dependent receptor</fullName>
    </submittedName>
</protein>
<proteinExistence type="inferred from homology"/>
<dbReference type="InterPro" id="IPR036942">
    <property type="entry name" value="Beta-barrel_TonB_sf"/>
</dbReference>
<dbReference type="RefSeq" id="WP_102892877.1">
    <property type="nucleotide sequence ID" value="NZ_JAMOHU010000009.1"/>
</dbReference>
<evidence type="ECO:0000256" key="3">
    <source>
        <dbReference type="ARBA" id="ARBA00022452"/>
    </source>
</evidence>
<dbReference type="SMART" id="SM00965">
    <property type="entry name" value="STN"/>
    <property type="match status" value="1"/>
</dbReference>
<keyword evidence="2 7" id="KW-0813">Transport</keyword>
<dbReference type="Pfam" id="PF07715">
    <property type="entry name" value="Plug"/>
    <property type="match status" value="1"/>
</dbReference>